<sequence>MLLRSIYNNYLPLMDKYTPCLGALGAPVTDADQNVSKYYSKILNSVHVIPLSQWFDLVTKVPTFGTGKHTKWNSYWHIRVEWCCLGCLDGESPDASCRRLAKPKPIDIPSWWRPHLGIIIILYLHPNLEGDIDTSTLTPWPEALKSQGAGIGSHGVEGGFMVFAFDSLVITVEMGAADYGVGREGTFHKFFVLFGLLFVTFGLADLTNDPWGWAISNTTVLYWFKICWVLGISGADIAGLLFAGLLTSINQ</sequence>
<name>A0A4P9WND8_9FUNG</name>
<dbReference type="AlphaFoldDB" id="A0A4P9WND8"/>
<gene>
    <name evidence="2" type="ORF">BDK51DRAFT_31016</name>
</gene>
<keyword evidence="3" id="KW-1185">Reference proteome</keyword>
<dbReference type="Proteomes" id="UP000269721">
    <property type="component" value="Unassembled WGS sequence"/>
</dbReference>
<evidence type="ECO:0000313" key="3">
    <source>
        <dbReference type="Proteomes" id="UP000269721"/>
    </source>
</evidence>
<keyword evidence="1" id="KW-1133">Transmembrane helix</keyword>
<dbReference type="EMBL" id="KZ993850">
    <property type="protein sequence ID" value="RKO94619.1"/>
    <property type="molecule type" value="Genomic_DNA"/>
</dbReference>
<protein>
    <submittedName>
        <fullName evidence="2">Uncharacterized protein</fullName>
    </submittedName>
</protein>
<feature type="transmembrane region" description="Helical" evidence="1">
    <location>
        <begin position="220"/>
        <end position="246"/>
    </location>
</feature>
<evidence type="ECO:0000313" key="2">
    <source>
        <dbReference type="EMBL" id="RKO94619.1"/>
    </source>
</evidence>
<feature type="transmembrane region" description="Helical" evidence="1">
    <location>
        <begin position="190"/>
        <end position="208"/>
    </location>
</feature>
<accession>A0A4P9WND8</accession>
<organism evidence="2 3">
    <name type="scientific">Blyttiomyces helicus</name>
    <dbReference type="NCBI Taxonomy" id="388810"/>
    <lineage>
        <taxon>Eukaryota</taxon>
        <taxon>Fungi</taxon>
        <taxon>Fungi incertae sedis</taxon>
        <taxon>Chytridiomycota</taxon>
        <taxon>Chytridiomycota incertae sedis</taxon>
        <taxon>Chytridiomycetes</taxon>
        <taxon>Chytridiomycetes incertae sedis</taxon>
        <taxon>Blyttiomyces</taxon>
    </lineage>
</organism>
<keyword evidence="1" id="KW-0812">Transmembrane</keyword>
<evidence type="ECO:0000256" key="1">
    <source>
        <dbReference type="SAM" id="Phobius"/>
    </source>
</evidence>
<proteinExistence type="predicted"/>
<reference evidence="3" key="1">
    <citation type="journal article" date="2018" name="Nat. Microbiol.">
        <title>Leveraging single-cell genomics to expand the fungal tree of life.</title>
        <authorList>
            <person name="Ahrendt S.R."/>
            <person name="Quandt C.A."/>
            <person name="Ciobanu D."/>
            <person name="Clum A."/>
            <person name="Salamov A."/>
            <person name="Andreopoulos B."/>
            <person name="Cheng J.F."/>
            <person name="Woyke T."/>
            <person name="Pelin A."/>
            <person name="Henrissat B."/>
            <person name="Reynolds N.K."/>
            <person name="Benny G.L."/>
            <person name="Smith M.E."/>
            <person name="James T.Y."/>
            <person name="Grigoriev I.V."/>
        </authorList>
    </citation>
    <scope>NUCLEOTIDE SEQUENCE [LARGE SCALE GENOMIC DNA]</scope>
</reference>
<keyword evidence="1" id="KW-0472">Membrane</keyword>